<dbReference type="InterPro" id="IPR036890">
    <property type="entry name" value="HATPase_C_sf"/>
</dbReference>
<dbReference type="Pfam" id="PF02518">
    <property type="entry name" value="HATPase_c"/>
    <property type="match status" value="1"/>
</dbReference>
<keyword evidence="5 9" id="KW-0418">Kinase</keyword>
<dbReference type="EMBL" id="BMHP01000001">
    <property type="protein sequence ID" value="GGD47252.1"/>
    <property type="molecule type" value="Genomic_DNA"/>
</dbReference>
<dbReference type="Gene3D" id="6.10.340.10">
    <property type="match status" value="1"/>
</dbReference>
<keyword evidence="4" id="KW-0808">Transferase</keyword>
<reference evidence="9" key="2">
    <citation type="submission" date="2020-09" db="EMBL/GenBank/DDBJ databases">
        <authorList>
            <person name="Sun Q."/>
            <person name="Zhou Y."/>
        </authorList>
    </citation>
    <scope>NUCLEOTIDE SEQUENCE</scope>
    <source>
        <strain evidence="9">CGMCC 1.15178</strain>
    </source>
</reference>
<evidence type="ECO:0000313" key="10">
    <source>
        <dbReference type="Proteomes" id="UP000612456"/>
    </source>
</evidence>
<dbReference type="InterPro" id="IPR003594">
    <property type="entry name" value="HATPase_dom"/>
</dbReference>
<organism evidence="9 10">
    <name type="scientific">Paenibacillus nasutitermitis</name>
    <dbReference type="NCBI Taxonomy" id="1652958"/>
    <lineage>
        <taxon>Bacteria</taxon>
        <taxon>Bacillati</taxon>
        <taxon>Bacillota</taxon>
        <taxon>Bacilli</taxon>
        <taxon>Bacillales</taxon>
        <taxon>Paenibacillaceae</taxon>
        <taxon>Paenibacillus</taxon>
    </lineage>
</organism>
<dbReference type="Pfam" id="PF00672">
    <property type="entry name" value="HAMP"/>
    <property type="match status" value="1"/>
</dbReference>
<dbReference type="GO" id="GO:0000155">
    <property type="term" value="F:phosphorelay sensor kinase activity"/>
    <property type="evidence" value="ECO:0007669"/>
    <property type="project" value="InterPro"/>
</dbReference>
<dbReference type="Proteomes" id="UP000612456">
    <property type="component" value="Unassembled WGS sequence"/>
</dbReference>
<protein>
    <submittedName>
        <fullName evidence="9">Sensor histidine kinase YesM</fullName>
    </submittedName>
</protein>
<reference evidence="9" key="1">
    <citation type="journal article" date="2014" name="Int. J. Syst. Evol. Microbiol.">
        <title>Complete genome sequence of Corynebacterium casei LMG S-19264T (=DSM 44701T), isolated from a smear-ripened cheese.</title>
        <authorList>
            <consortium name="US DOE Joint Genome Institute (JGI-PGF)"/>
            <person name="Walter F."/>
            <person name="Albersmeier A."/>
            <person name="Kalinowski J."/>
            <person name="Ruckert C."/>
        </authorList>
    </citation>
    <scope>NUCLEOTIDE SEQUENCE</scope>
    <source>
        <strain evidence="9">CGMCC 1.15178</strain>
    </source>
</reference>
<dbReference type="Pfam" id="PF06580">
    <property type="entry name" value="His_kinase"/>
    <property type="match status" value="1"/>
</dbReference>
<dbReference type="SUPFAM" id="SSF55874">
    <property type="entry name" value="ATPase domain of HSP90 chaperone/DNA topoisomerase II/histidine kinase"/>
    <property type="match status" value="1"/>
</dbReference>
<gene>
    <name evidence="9" type="primary">yesM</name>
    <name evidence="9" type="ORF">GCM10010911_00970</name>
</gene>
<evidence type="ECO:0000256" key="4">
    <source>
        <dbReference type="ARBA" id="ARBA00022679"/>
    </source>
</evidence>
<accession>A0A916YK86</accession>
<dbReference type="InterPro" id="IPR003660">
    <property type="entry name" value="HAMP_dom"/>
</dbReference>
<dbReference type="InterPro" id="IPR010559">
    <property type="entry name" value="Sig_transdc_His_kin_internal"/>
</dbReference>
<evidence type="ECO:0000259" key="8">
    <source>
        <dbReference type="PROSITE" id="PS50885"/>
    </source>
</evidence>
<keyword evidence="7" id="KW-1133">Transmembrane helix</keyword>
<dbReference type="PANTHER" id="PTHR34220">
    <property type="entry name" value="SENSOR HISTIDINE KINASE YPDA"/>
    <property type="match status" value="1"/>
</dbReference>
<feature type="domain" description="HAMP" evidence="8">
    <location>
        <begin position="329"/>
        <end position="381"/>
    </location>
</feature>
<evidence type="ECO:0000313" key="9">
    <source>
        <dbReference type="EMBL" id="GGD47252.1"/>
    </source>
</evidence>
<keyword evidence="6 7" id="KW-0472">Membrane</keyword>
<proteinExistence type="predicted"/>
<name>A0A916YK86_9BACL</name>
<dbReference type="PROSITE" id="PS50885">
    <property type="entry name" value="HAMP"/>
    <property type="match status" value="1"/>
</dbReference>
<dbReference type="SUPFAM" id="SSF158472">
    <property type="entry name" value="HAMP domain-like"/>
    <property type="match status" value="1"/>
</dbReference>
<dbReference type="GO" id="GO:0005886">
    <property type="term" value="C:plasma membrane"/>
    <property type="evidence" value="ECO:0007669"/>
    <property type="project" value="UniProtKB-SubCell"/>
</dbReference>
<evidence type="ECO:0000256" key="1">
    <source>
        <dbReference type="ARBA" id="ARBA00004651"/>
    </source>
</evidence>
<dbReference type="PANTHER" id="PTHR34220:SF7">
    <property type="entry name" value="SENSOR HISTIDINE KINASE YPDA"/>
    <property type="match status" value="1"/>
</dbReference>
<dbReference type="AlphaFoldDB" id="A0A916YK86"/>
<evidence type="ECO:0000256" key="7">
    <source>
        <dbReference type="SAM" id="Phobius"/>
    </source>
</evidence>
<dbReference type="Gene3D" id="3.30.565.10">
    <property type="entry name" value="Histidine kinase-like ATPase, C-terminal domain"/>
    <property type="match status" value="1"/>
</dbReference>
<dbReference type="CDD" id="cd06225">
    <property type="entry name" value="HAMP"/>
    <property type="match status" value="1"/>
</dbReference>
<dbReference type="SMART" id="SM00304">
    <property type="entry name" value="HAMP"/>
    <property type="match status" value="1"/>
</dbReference>
<comment type="caution">
    <text evidence="9">The sequence shown here is derived from an EMBL/GenBank/DDBJ whole genome shotgun (WGS) entry which is preliminary data.</text>
</comment>
<feature type="transmembrane region" description="Helical" evidence="7">
    <location>
        <begin position="21"/>
        <end position="45"/>
    </location>
</feature>
<evidence type="ECO:0000256" key="5">
    <source>
        <dbReference type="ARBA" id="ARBA00022777"/>
    </source>
</evidence>
<dbReference type="InterPro" id="IPR050640">
    <property type="entry name" value="Bact_2-comp_sensor_kinase"/>
</dbReference>
<keyword evidence="10" id="KW-1185">Reference proteome</keyword>
<sequence length="608" mass="70128">MKAFTRGDLIERQEKKKMKKIPGILKFNILSKLVVSFLLVVIPIYGISLYMNQSAEESLRSELSQSVVSRLHFYVSSIETEMQRLMKLNQALIFDDEFQKIRTIAHAMDDFTRAQTILSVKNKLDLLKTSSPYVEEVKVFIPSLGRGIFANSFDNHIPADELEILEQSPSKYGTPFTYWKGRLLLSEVYPEPIHKASLTIALGVELSGEQLQHSLEQLSNMKGAGASFVNLQQDWVVSDGKNDMVLPELRAFLEKPGFQDSKTGQGIVDVQGSRYLLTFEYSQLLDTYLTVYVPESELLGPLSKHRMLLWMLSIISLAVILLFSLWIYRLIHRPLRRLVISFRKVERGDMNVEIHHQNKDEFNYLYAQFNAMVHKLHLLIQEVYEERIRSQQSELKQLQSQINPHFLYNSLYILKGLVQMDDNRSAETLIEHLGEYFMFITRTGTEEISLEQEFAHSKAYTEIQDMRFFNRIEVEWAEIPEQYRSTQVPRLILQPIIENAYEHGLEEKLSGGKLSVSVLPDSDALRIIVEDNGDKLDEERLLLTREQLRTGKKNKESTGLFNVHRRLQIKYGESYGVSVARGASGGMRVELKLACKEEERHVQIADRG</sequence>
<evidence type="ECO:0000256" key="2">
    <source>
        <dbReference type="ARBA" id="ARBA00022475"/>
    </source>
</evidence>
<keyword evidence="7" id="KW-0812">Transmembrane</keyword>
<keyword evidence="3" id="KW-0597">Phosphoprotein</keyword>
<feature type="transmembrane region" description="Helical" evidence="7">
    <location>
        <begin position="307"/>
        <end position="328"/>
    </location>
</feature>
<evidence type="ECO:0000256" key="6">
    <source>
        <dbReference type="ARBA" id="ARBA00023136"/>
    </source>
</evidence>
<comment type="subcellular location">
    <subcellularLocation>
        <location evidence="1">Cell membrane</location>
        <topology evidence="1">Multi-pass membrane protein</topology>
    </subcellularLocation>
</comment>
<evidence type="ECO:0000256" key="3">
    <source>
        <dbReference type="ARBA" id="ARBA00022553"/>
    </source>
</evidence>
<keyword evidence="2" id="KW-1003">Cell membrane</keyword>